<dbReference type="EMBL" id="JAANBB010000456">
    <property type="protein sequence ID" value="KAF7542335.1"/>
    <property type="molecule type" value="Genomic_DNA"/>
</dbReference>
<dbReference type="InterPro" id="IPR009604">
    <property type="entry name" value="LsmAD_domain"/>
</dbReference>
<feature type="region of interest" description="Disordered" evidence="12">
    <location>
        <begin position="536"/>
        <end position="555"/>
    </location>
</feature>
<dbReference type="GO" id="GO:0046872">
    <property type="term" value="F:metal ion binding"/>
    <property type="evidence" value="ECO:0007669"/>
    <property type="project" value="InterPro"/>
</dbReference>
<evidence type="ECO:0000256" key="9">
    <source>
        <dbReference type="ARBA" id="ARBA00038146"/>
    </source>
</evidence>
<evidence type="ECO:0000256" key="6">
    <source>
        <dbReference type="ARBA" id="ARBA00022982"/>
    </source>
</evidence>
<keyword evidence="15" id="KW-1185">Reference proteome</keyword>
<feature type="compositionally biased region" description="Basic and acidic residues" evidence="12">
    <location>
        <begin position="971"/>
        <end position="989"/>
    </location>
</feature>
<keyword evidence="2" id="KW-0813">Transport</keyword>
<dbReference type="PANTHER" id="PTHR11851:SF209">
    <property type="entry name" value="CYTOCHROME B-C1 COMPLEX SUBUNIT 2, MITOCHONDRIAL"/>
    <property type="match status" value="1"/>
</dbReference>
<feature type="region of interest" description="Disordered" evidence="12">
    <location>
        <begin position="484"/>
        <end position="510"/>
    </location>
</feature>
<reference evidence="14" key="1">
    <citation type="submission" date="2020-03" db="EMBL/GenBank/DDBJ databases">
        <title>Draft Genome Sequence of Cylindrodendrum hubeiense.</title>
        <authorList>
            <person name="Buettner E."/>
            <person name="Kellner H."/>
        </authorList>
    </citation>
    <scope>NUCLEOTIDE SEQUENCE</scope>
    <source>
        <strain evidence="14">IHI 201604</strain>
    </source>
</reference>
<evidence type="ECO:0000256" key="3">
    <source>
        <dbReference type="ARBA" id="ARBA00022660"/>
    </source>
</evidence>
<feature type="region of interest" description="Disordered" evidence="12">
    <location>
        <begin position="971"/>
        <end position="1181"/>
    </location>
</feature>
<dbReference type="Pfam" id="PF05193">
    <property type="entry name" value="Peptidase_M16_C"/>
    <property type="match status" value="1"/>
</dbReference>
<feature type="compositionally biased region" description="Basic and acidic residues" evidence="12">
    <location>
        <begin position="750"/>
        <end position="759"/>
    </location>
</feature>
<keyword evidence="4" id="KW-0999">Mitochondrion inner membrane</keyword>
<feature type="compositionally biased region" description="Polar residues" evidence="12">
    <location>
        <begin position="1148"/>
        <end position="1168"/>
    </location>
</feature>
<feature type="region of interest" description="Disordered" evidence="12">
    <location>
        <begin position="1430"/>
        <end position="1553"/>
    </location>
</feature>
<keyword evidence="8" id="KW-0472">Membrane</keyword>
<keyword evidence="3" id="KW-0679">Respiratory chain</keyword>
<evidence type="ECO:0000313" key="15">
    <source>
        <dbReference type="Proteomes" id="UP000722485"/>
    </source>
</evidence>
<feature type="region of interest" description="Disordered" evidence="12">
    <location>
        <begin position="907"/>
        <end position="926"/>
    </location>
</feature>
<evidence type="ECO:0000256" key="7">
    <source>
        <dbReference type="ARBA" id="ARBA00023128"/>
    </source>
</evidence>
<organism evidence="14 15">
    <name type="scientific">Cylindrodendrum hubeiense</name>
    <dbReference type="NCBI Taxonomy" id="595255"/>
    <lineage>
        <taxon>Eukaryota</taxon>
        <taxon>Fungi</taxon>
        <taxon>Dikarya</taxon>
        <taxon>Ascomycota</taxon>
        <taxon>Pezizomycotina</taxon>
        <taxon>Sordariomycetes</taxon>
        <taxon>Hypocreomycetidae</taxon>
        <taxon>Hypocreales</taxon>
        <taxon>Nectriaceae</taxon>
        <taxon>Cylindrodendrum</taxon>
    </lineage>
</organism>
<dbReference type="FunFam" id="3.30.830.10:FF:000021">
    <property type="entry name" value="Cytochrome b-c1 complex subunit 2"/>
    <property type="match status" value="1"/>
</dbReference>
<dbReference type="Pfam" id="PF00675">
    <property type="entry name" value="Peptidase_M16"/>
    <property type="match status" value="1"/>
</dbReference>
<keyword evidence="7" id="KW-0496">Mitochondrion</keyword>
<name>A0A9P5L3R7_9HYPO</name>
<sequence>MISRSSLARTAQQAARRSCGAQRRTFAAAASAGSYETSDVTGLKIASRDAHGPTTKLAIVAKAGTRFQPLPGLTVGLEEFAFKNTQRRSALRITRESELLGGQLNASHTREAVVLEASFLREDLPYFTELLAEVVSQTKYTTHELHEDVERILHLKQAALNANVSAIALDNAHAVAFHSGLGASLYPASSTPFKKYLNEEYIASFADVVYSKANIAVVADGASSDNLSKWVGQFFKDVPATSQSGQTLKTEASKYFGGEQRTSHSAGNSVVIAFPGSSYNSAKAEIAVLASLLGGESSIKWSTGFSLLSKATAGTADLSVSTSNLTYSDAGLLTVQLSGAATSVRKGAEETVKILKSIAAGTIAKEDVSKAIANAKFNALDEAQTRQSSILLAGSGLVNSGKVYETASLAKAIDAVTAEKLTTTAKALLAGKATVSTVGDLFVLPYAEELGLQCIPEGELLGEVRDGLEVRKTAGSAARLLEVRRHGAPENKASSPPPRRPNLDFRSSLSLSDPAQIPPLHALVAHCEATVAAPSWTNRTRPSSRHPLARPVPSKESYLPAPNPLVVLRYPNHPRPVTVTVTVLCHTSNANRSNEPYDDKSVPNMPLPKKDGVAGGGAGGKTDNRQNGNRGSFRTDSAISNSRFGNERVLQPWVPDSNDGVNGALEKSASGGAWDQFAENERLFGLKTDYDENIYTTAINKNHPQYRERIAAAERKAREIERSAPTTAHVAEERIMDFVGGDDQGENEEDKYSGVRRQEFPPLSGRENKYTPPAKRAPSAQSTVKGAPIDPAIISSQIKAPPKKQSSPAPAAVPAESKTPVPDSNKNGVAPKSDDQKPTTDGKSAGTVSPEPKPVAQPASAKAPETKTAEKASTPLRNSVAATRPEGTPSATSTVERDVLKEFKTFASQQRQNAEKARSNKAKADKEVKLTELKKFANSFKLSTPVPTDLVSIIAKDPLKQKEIQAKAIKNAEEVAKSKVDTTKDKTTPSKEPQPKAAGQSTPAPTPASVSATPSDSRPSRTAASTQATPSAGGQNRHPGARQQFPQQQYHAQQYRNNRGGPQHVPSQQPTGTLAQRLRNVEQQKFSQPPPAHQPHAPSQEMRAPPTGPANSVEPSYNRRIGGVPGHIGAKLNPNSHEFRPSPFAATFSPNGHPSASSSPRSAVNNVADTPATAPATAATAATTGQLIRRKTKAIDVKKCYILSHIQTFAPAQGRNWDDNAGLRPSYDTLPTWRQLQDNEKPDSTMRLTYKEYFERQPFGGPALATPNPQHVVPQMPHQHQLPFHLQHGAHSMGPRQSPHMPPMQMHTPQHGPVPHPPYGNDDHRMMHSNSAQSFASPRLGNVPVAAYPTVNSPAQGPYNQPVFMGPGTPQMGQFRSFSNNPQYMSPQQGQMGPQMMMQPQFMPGPQGMVPGPQMMYPGNHPQFMPSGPQPVPGANGYPSPGRPAAPMMVHQGSQQGQPMYGMSPNVQYNQPVFTPGQGPMTNVRGGYGSPGPQHYGTSPQQGHQYGQQQHRSGSNSYNKGYGGQAQHQTPQANHAVPAVSQGRTTEGSDEAK</sequence>
<keyword evidence="5" id="KW-0809">Transit peptide</keyword>
<comment type="similarity">
    <text evidence="9">Belongs to the peptidase M16 family. UQCRC2/QCR2 subfamily.</text>
</comment>
<dbReference type="InterPro" id="IPR011249">
    <property type="entry name" value="Metalloenz_LuxS/M16"/>
</dbReference>
<dbReference type="PANTHER" id="PTHR11851">
    <property type="entry name" value="METALLOPROTEASE"/>
    <property type="match status" value="1"/>
</dbReference>
<feature type="compositionally biased region" description="Low complexity" evidence="12">
    <location>
        <begin position="1043"/>
        <end position="1054"/>
    </location>
</feature>
<keyword evidence="6" id="KW-0249">Electron transport</keyword>
<feature type="region of interest" description="Disordered" evidence="12">
    <location>
        <begin position="719"/>
        <end position="897"/>
    </location>
</feature>
<evidence type="ECO:0000256" key="4">
    <source>
        <dbReference type="ARBA" id="ARBA00022792"/>
    </source>
</evidence>
<feature type="region of interest" description="Disordered" evidence="12">
    <location>
        <begin position="590"/>
        <end position="658"/>
    </location>
</feature>
<feature type="compositionally biased region" description="Low complexity" evidence="12">
    <location>
        <begin position="1501"/>
        <end position="1520"/>
    </location>
</feature>
<dbReference type="InterPro" id="IPR011765">
    <property type="entry name" value="Pept_M16_N"/>
</dbReference>
<feature type="compositionally biased region" description="Basic and acidic residues" evidence="12">
    <location>
        <begin position="913"/>
        <end position="926"/>
    </location>
</feature>
<evidence type="ECO:0000259" key="13">
    <source>
        <dbReference type="SMART" id="SM01272"/>
    </source>
</evidence>
<evidence type="ECO:0000256" key="5">
    <source>
        <dbReference type="ARBA" id="ARBA00022946"/>
    </source>
</evidence>
<feature type="compositionally biased region" description="Polar residues" evidence="12">
    <location>
        <begin position="1065"/>
        <end position="1074"/>
    </location>
</feature>
<comment type="subcellular location">
    <subcellularLocation>
        <location evidence="1">Mitochondrion inner membrane</location>
        <topology evidence="1">Peripheral membrane protein</topology>
        <orientation evidence="1">Matrix side</orientation>
    </subcellularLocation>
</comment>
<comment type="caution">
    <text evidence="14">The sequence shown here is derived from an EMBL/GenBank/DDBJ whole genome shotgun (WGS) entry which is preliminary data.</text>
</comment>
<dbReference type="OrthoDB" id="2275718at2759"/>
<evidence type="ECO:0000256" key="2">
    <source>
        <dbReference type="ARBA" id="ARBA00022448"/>
    </source>
</evidence>
<evidence type="ECO:0000256" key="8">
    <source>
        <dbReference type="ARBA" id="ARBA00023136"/>
    </source>
</evidence>
<dbReference type="GO" id="GO:0005743">
    <property type="term" value="C:mitochondrial inner membrane"/>
    <property type="evidence" value="ECO:0007669"/>
    <property type="project" value="UniProtKB-SubCell"/>
</dbReference>
<feature type="compositionally biased region" description="Polar residues" evidence="12">
    <location>
        <begin position="1016"/>
        <end position="1034"/>
    </location>
</feature>
<dbReference type="SUPFAM" id="SSF63411">
    <property type="entry name" value="LuxS/MPP-like metallohydrolase"/>
    <property type="match status" value="2"/>
</dbReference>
<evidence type="ECO:0000256" key="11">
    <source>
        <dbReference type="ARBA" id="ARBA00041372"/>
    </source>
</evidence>
<evidence type="ECO:0000256" key="10">
    <source>
        <dbReference type="ARBA" id="ARBA00040751"/>
    </source>
</evidence>
<feature type="compositionally biased region" description="Low complexity" evidence="12">
    <location>
        <begin position="795"/>
        <end position="818"/>
    </location>
</feature>
<feature type="compositionally biased region" description="Low complexity" evidence="12">
    <location>
        <begin position="1170"/>
        <end position="1181"/>
    </location>
</feature>
<gene>
    <name evidence="14" type="ORF">G7Z17_g11661</name>
</gene>
<evidence type="ECO:0000256" key="1">
    <source>
        <dbReference type="ARBA" id="ARBA00004443"/>
    </source>
</evidence>
<accession>A0A9P5L3R7</accession>
<feature type="domain" description="LsmAD" evidence="13">
    <location>
        <begin position="684"/>
        <end position="758"/>
    </location>
</feature>
<evidence type="ECO:0000313" key="14">
    <source>
        <dbReference type="EMBL" id="KAF7542335.1"/>
    </source>
</evidence>
<proteinExistence type="inferred from homology"/>
<dbReference type="Gene3D" id="3.30.830.10">
    <property type="entry name" value="Metalloenzyme, LuxS/M16 peptidase-like"/>
    <property type="match status" value="2"/>
</dbReference>
<dbReference type="InterPro" id="IPR007863">
    <property type="entry name" value="Peptidase_M16_C"/>
</dbReference>
<dbReference type="Pfam" id="PF06741">
    <property type="entry name" value="LsmAD"/>
    <property type="match status" value="1"/>
</dbReference>
<dbReference type="SMART" id="SM01272">
    <property type="entry name" value="LsmAD"/>
    <property type="match status" value="1"/>
</dbReference>
<feature type="compositionally biased region" description="Polar residues" evidence="12">
    <location>
        <begin position="625"/>
        <end position="644"/>
    </location>
</feature>
<protein>
    <recommendedName>
        <fullName evidence="10">Cytochrome b-c1 complex subunit 2, mitochondrial</fullName>
    </recommendedName>
    <alternativeName>
        <fullName evidence="11">Core protein II</fullName>
    </alternativeName>
</protein>
<evidence type="ECO:0000256" key="12">
    <source>
        <dbReference type="SAM" id="MobiDB-lite"/>
    </source>
</evidence>
<dbReference type="Proteomes" id="UP000722485">
    <property type="component" value="Unassembled WGS sequence"/>
</dbReference>
<dbReference type="FunFam" id="3.30.830.10:FF:000039">
    <property type="entry name" value="Ubiquinol-cytochrome c reductase core subunit 2"/>
    <property type="match status" value="1"/>
</dbReference>
<dbReference type="InterPro" id="IPR050361">
    <property type="entry name" value="MPP/UQCRC_Complex"/>
</dbReference>
<feature type="compositionally biased region" description="Low complexity" evidence="12">
    <location>
        <begin position="1001"/>
        <end position="1015"/>
    </location>
</feature>